<comment type="subcellular location">
    <subcellularLocation>
        <location evidence="1">Nucleus</location>
        <location evidence="1">Nucleolus</location>
    </subcellularLocation>
</comment>
<dbReference type="EMBL" id="CAUWAG010000008">
    <property type="protein sequence ID" value="CAJ2506207.1"/>
    <property type="molecule type" value="Genomic_DNA"/>
</dbReference>
<dbReference type="GO" id="GO:0006351">
    <property type="term" value="P:DNA-templated transcription"/>
    <property type="evidence" value="ECO:0007669"/>
    <property type="project" value="InterPro"/>
</dbReference>
<dbReference type="PANTHER" id="PTHR14440">
    <property type="entry name" value="DNA-DIRECTED RNA POLYMERASE I SUBUNIT RPA49"/>
    <property type="match status" value="1"/>
</dbReference>
<protein>
    <submittedName>
        <fullName evidence="7">Uu.00g003370.m01.CDS01</fullName>
    </submittedName>
</protein>
<evidence type="ECO:0000313" key="8">
    <source>
        <dbReference type="Proteomes" id="UP001295740"/>
    </source>
</evidence>
<keyword evidence="5" id="KW-0539">Nucleus</keyword>
<dbReference type="Pfam" id="PF06870">
    <property type="entry name" value="RNA_pol_I_A49"/>
    <property type="match status" value="1"/>
</dbReference>
<evidence type="ECO:0000256" key="6">
    <source>
        <dbReference type="SAM" id="MobiDB-lite"/>
    </source>
</evidence>
<evidence type="ECO:0000256" key="4">
    <source>
        <dbReference type="ARBA" id="ARBA00023163"/>
    </source>
</evidence>
<feature type="region of interest" description="Disordered" evidence="6">
    <location>
        <begin position="1"/>
        <end position="40"/>
    </location>
</feature>
<evidence type="ECO:0000256" key="1">
    <source>
        <dbReference type="ARBA" id="ARBA00004604"/>
    </source>
</evidence>
<sequence>MGRSKEHKRKREDDGSQRPKKKVAIQATPPSSSSPANPPSILKVSLVQTANDCPPVIATHSGLCIPSSIDFQAYSKPQLPAPKSSKRSRKPAPPSPDLVLHSSSHPRMDYTVKEEGPGGRESHLKHYIGVFDPKTGQLSVVEAKKMAIRGVVRSQQPPEEAASERDASKTMFQLRTDLGHAFGTKKAKKALAAITENAIAPAKAVSDAVANPKKLNASSQAMMDSINEVTVNMASKEDLQAAADAAKPVPPGNFDAEEIQDVYTLESLIGGEILTSIPIKEWQEAVKKHQNVSMPNAFIASRIIPVGEGPNPTHRLRALRYLDYLIKLLKSGRPGKTRGTKTLPPKDKLKLLLDPAPEVVVENIRRKFSLGGEMRKFHIDLVYTYCCALAAVLCNFEFETSLLRHDLQLDEKQFMQYFKEIGGKVKRGTKVQIAVLALPLEFPKVRYVSNRR</sequence>
<reference evidence="7" key="1">
    <citation type="submission" date="2023-10" db="EMBL/GenBank/DDBJ databases">
        <authorList>
            <person name="Hackl T."/>
        </authorList>
    </citation>
    <scope>NUCLEOTIDE SEQUENCE</scope>
</reference>
<feature type="region of interest" description="Disordered" evidence="6">
    <location>
        <begin position="75"/>
        <end position="119"/>
    </location>
</feature>
<gene>
    <name evidence="7" type="ORF">KHLLAP_LOCUS6675</name>
</gene>
<comment type="caution">
    <text evidence="7">The sequence shown here is derived from an EMBL/GenBank/DDBJ whole genome shotgun (WGS) entry which is preliminary data.</text>
</comment>
<dbReference type="GO" id="GO:0003677">
    <property type="term" value="F:DNA binding"/>
    <property type="evidence" value="ECO:0007669"/>
    <property type="project" value="InterPro"/>
</dbReference>
<name>A0AAI8VKG6_9PEZI</name>
<evidence type="ECO:0000313" key="7">
    <source>
        <dbReference type="EMBL" id="CAJ2506207.1"/>
    </source>
</evidence>
<dbReference type="GO" id="GO:0000428">
    <property type="term" value="C:DNA-directed RNA polymerase complex"/>
    <property type="evidence" value="ECO:0007669"/>
    <property type="project" value="UniProtKB-KW"/>
</dbReference>
<keyword evidence="3" id="KW-0240">DNA-directed RNA polymerase</keyword>
<feature type="compositionally biased region" description="Basic residues" evidence="6">
    <location>
        <begin position="1"/>
        <end position="10"/>
    </location>
</feature>
<feature type="compositionally biased region" description="Basic and acidic residues" evidence="6">
    <location>
        <begin position="106"/>
        <end position="119"/>
    </location>
</feature>
<comment type="similarity">
    <text evidence="2">Belongs to the eukaryotic RPA49/POLR1E RNA polymerase subunit family.</text>
</comment>
<evidence type="ECO:0000256" key="5">
    <source>
        <dbReference type="ARBA" id="ARBA00023242"/>
    </source>
</evidence>
<dbReference type="InterPro" id="IPR009668">
    <property type="entry name" value="RNA_pol-assoc_fac_A49-like"/>
</dbReference>
<dbReference type="Proteomes" id="UP001295740">
    <property type="component" value="Unassembled WGS sequence"/>
</dbReference>
<dbReference type="GO" id="GO:0005730">
    <property type="term" value="C:nucleolus"/>
    <property type="evidence" value="ECO:0007669"/>
    <property type="project" value="UniProtKB-SubCell"/>
</dbReference>
<keyword evidence="8" id="KW-1185">Reference proteome</keyword>
<evidence type="ECO:0000256" key="2">
    <source>
        <dbReference type="ARBA" id="ARBA00009430"/>
    </source>
</evidence>
<organism evidence="7 8">
    <name type="scientific">Anthostomella pinea</name>
    <dbReference type="NCBI Taxonomy" id="933095"/>
    <lineage>
        <taxon>Eukaryota</taxon>
        <taxon>Fungi</taxon>
        <taxon>Dikarya</taxon>
        <taxon>Ascomycota</taxon>
        <taxon>Pezizomycotina</taxon>
        <taxon>Sordariomycetes</taxon>
        <taxon>Xylariomycetidae</taxon>
        <taxon>Xylariales</taxon>
        <taxon>Xylariaceae</taxon>
        <taxon>Anthostomella</taxon>
    </lineage>
</organism>
<dbReference type="AlphaFoldDB" id="A0AAI8VKG6"/>
<accession>A0AAI8VKG6</accession>
<evidence type="ECO:0000256" key="3">
    <source>
        <dbReference type="ARBA" id="ARBA00022478"/>
    </source>
</evidence>
<keyword evidence="4" id="KW-0804">Transcription</keyword>
<proteinExistence type="inferred from homology"/>